<dbReference type="EC" id="2.4.1.101" evidence="13 16"/>
<keyword evidence="7 16" id="KW-0479">Metal-binding</keyword>
<dbReference type="InterPro" id="IPR029044">
    <property type="entry name" value="Nucleotide-diphossugar_trans"/>
</dbReference>
<comment type="cofactor">
    <cofactor evidence="16">
        <name>Mn(2+)</name>
        <dbReference type="ChEBI" id="CHEBI:29035"/>
    </cofactor>
    <text evidence="16">The cofactor is mostly bound to the substrate.</text>
</comment>
<gene>
    <name evidence="18" type="ORF">WJX74_005545</name>
</gene>
<dbReference type="InterPro" id="IPR052261">
    <property type="entry name" value="Glycosyltransferase_13"/>
</dbReference>
<evidence type="ECO:0000256" key="8">
    <source>
        <dbReference type="ARBA" id="ARBA00022968"/>
    </source>
</evidence>
<evidence type="ECO:0000313" key="19">
    <source>
        <dbReference type="Proteomes" id="UP001438707"/>
    </source>
</evidence>
<evidence type="ECO:0000256" key="5">
    <source>
        <dbReference type="ARBA" id="ARBA00022679"/>
    </source>
</evidence>
<evidence type="ECO:0000256" key="11">
    <source>
        <dbReference type="ARBA" id="ARBA00023136"/>
    </source>
</evidence>
<evidence type="ECO:0000256" key="16">
    <source>
        <dbReference type="RuleBase" id="RU368119"/>
    </source>
</evidence>
<comment type="catalytic activity">
    <reaction evidence="15 16">
        <text>N(4)-(alpha-D-Man-(1-&gt;3)-[alpha-D-Man-(1-&gt;3)-[alpha-D-Man-(1-&gt;6)]-alpha-D-Man-(1-&gt;6)]-beta-D-Man-(1-&gt;4)-beta-D-GlcNAc-(1-&gt;4)-beta-D-GlcNAc)-L-asparaginyl-[protein] (N-glucan mannose isomer 5A1,2) + UDP-N-acetyl-alpha-D-glucosamine = N(4)-{beta-D-GlcNAc-(1-&gt;2)-alpha-D-Man-(1-&gt;3)-[alpha-D-Man-(1-&gt;3)-[alpha-D-Man-(1-&gt;6)]-alpha-D-Man-(1-&gt;6)]-beta-D-Man-(1-&gt;4)-beta-D-GlcNAc-(1-&gt;4)-beta-D-GlcNAc}-L-asparaginyl-[protein] + UDP + H(+)</text>
        <dbReference type="Rhea" id="RHEA:11456"/>
        <dbReference type="Rhea" id="RHEA-COMP:14367"/>
        <dbReference type="Rhea" id="RHEA-COMP:14368"/>
        <dbReference type="ChEBI" id="CHEBI:15378"/>
        <dbReference type="ChEBI" id="CHEBI:57705"/>
        <dbReference type="ChEBI" id="CHEBI:58223"/>
        <dbReference type="ChEBI" id="CHEBI:59087"/>
        <dbReference type="ChEBI" id="CHEBI:60625"/>
        <dbReference type="EC" id="2.4.1.101"/>
    </reaction>
</comment>
<evidence type="ECO:0000256" key="9">
    <source>
        <dbReference type="ARBA" id="ARBA00022989"/>
    </source>
</evidence>
<dbReference type="Gene3D" id="3.10.180.20">
    <property type="entry name" value="N-Acetylglucosaminyltransferase I, Domain 2"/>
    <property type="match status" value="1"/>
</dbReference>
<dbReference type="SUPFAM" id="SSF53448">
    <property type="entry name" value="Nucleotide-diphospho-sugar transferases"/>
    <property type="match status" value="1"/>
</dbReference>
<dbReference type="Pfam" id="PF03071">
    <property type="entry name" value="GNT-I"/>
    <property type="match status" value="1"/>
</dbReference>
<dbReference type="PANTHER" id="PTHR10468">
    <property type="entry name" value="PROTEIN O-LINKED-MANNOSE BETA-1,2-N-ACETYLGLUCOSAMINYLTRANSFERASE 1/ALPHA-1,3-MANNOSYL-GLYCOPROTEIN 2-BETA-N-ACETYLGLUCOSAMINYLTRANSFERASE"/>
    <property type="match status" value="1"/>
</dbReference>
<feature type="coiled-coil region" evidence="17">
    <location>
        <begin position="33"/>
        <end position="67"/>
    </location>
</feature>
<proteinExistence type="inferred from homology"/>
<evidence type="ECO:0000256" key="3">
    <source>
        <dbReference type="ARBA" id="ARBA00006492"/>
    </source>
</evidence>
<comment type="function">
    <text evidence="16">Initiates complex N-linked carbohydrate formation. Essential for the conversion of high-mannose to hybrid and complex N-glycans.</text>
</comment>
<comment type="caution">
    <text evidence="18">The sequence shown here is derived from an EMBL/GenBank/DDBJ whole genome shotgun (WGS) entry which is preliminary data.</text>
</comment>
<comment type="similarity">
    <text evidence="3 16">Belongs to the glycosyltransferase 13 family.</text>
</comment>
<name>A0AAW1SFA6_9CHLO</name>
<sequence length="511" mass="58697">MHPGYVLLATATCAFLGMQVILFTSSHHDAGQMARQVEETSELEIRLEKAVEEYGNLKMAFNHLEHQVLELSNSSGAAEVIEAAAEYPPGNEDMPCVGGPPNLEGVVAAVVTIAFNRPAYLARHMESVLEVHGRSPTNQRKFPLHISQDGLHEETRDAARSFLPRVRYLSHYELEAPVPHQRKENIAYYRISNHYKFIMRTFFDCFKFPRIIILEDDMQLAVDFFSYFEATAPLLSSDPTLYCVSSWNDHGQDRFVRDPLRLYRSDFFPGLGWMMGRSTWDGFRDAWPDSYWDDWIRLNSTRRGRQCIRPEICRNFNFGEKGSSKGFFYRRFLKPIRLNDQDIDWKLQDLSYLAPDRYQAELEGKLSEAPVVSDHLEALAAKGMVRLLYDSQEHYEGITQAMSMLREWKDGVPRGGYHGVVTILANDATIFIAPSDAFVPPPSTQPEGTRPLKVDATGALVRSGEKVRLSRRDQRWEEERPARLAEAAARREQRLIELRNSTRTRRHSYTL</sequence>
<evidence type="ECO:0000256" key="4">
    <source>
        <dbReference type="ARBA" id="ARBA00022676"/>
    </source>
</evidence>
<evidence type="ECO:0000256" key="2">
    <source>
        <dbReference type="ARBA" id="ARBA00004922"/>
    </source>
</evidence>
<keyword evidence="19" id="KW-1185">Reference proteome</keyword>
<dbReference type="GO" id="GO:0030145">
    <property type="term" value="F:manganese ion binding"/>
    <property type="evidence" value="ECO:0007669"/>
    <property type="project" value="UniProtKB-UniRule"/>
</dbReference>
<keyword evidence="9" id="KW-1133">Transmembrane helix</keyword>
<keyword evidence="10 16" id="KW-0333">Golgi apparatus</keyword>
<dbReference type="EMBL" id="JALJOS010000001">
    <property type="protein sequence ID" value="KAK9844692.1"/>
    <property type="molecule type" value="Genomic_DNA"/>
</dbReference>
<keyword evidence="11" id="KW-0472">Membrane</keyword>
<evidence type="ECO:0000256" key="12">
    <source>
        <dbReference type="ARBA" id="ARBA00023211"/>
    </source>
</evidence>
<dbReference type="Proteomes" id="UP001438707">
    <property type="component" value="Unassembled WGS sequence"/>
</dbReference>
<evidence type="ECO:0000256" key="1">
    <source>
        <dbReference type="ARBA" id="ARBA00004323"/>
    </source>
</evidence>
<dbReference type="InterPro" id="IPR004139">
    <property type="entry name" value="Glyco_trans_13"/>
</dbReference>
<dbReference type="PANTHER" id="PTHR10468:SF0">
    <property type="entry name" value="ALPHA-1,3-MANNOSYL-GLYCOPROTEIN 2-BETA-N-ACETYLGLUCOSAMINYLTRANSFERASE"/>
    <property type="match status" value="1"/>
</dbReference>
<evidence type="ECO:0000256" key="14">
    <source>
        <dbReference type="ARBA" id="ARBA00041712"/>
    </source>
</evidence>
<comment type="subcellular location">
    <subcellularLocation>
        <location evidence="1 16">Golgi apparatus membrane</location>
        <topology evidence="1 16">Single-pass type II membrane protein</topology>
    </subcellularLocation>
</comment>
<evidence type="ECO:0000256" key="10">
    <source>
        <dbReference type="ARBA" id="ARBA00023034"/>
    </source>
</evidence>
<keyword evidence="12 16" id="KW-0464">Manganese</keyword>
<dbReference type="FunFam" id="3.90.550.10:FF:000090">
    <property type="entry name" value="Alpha-1,3-mannosyl-glycoprotein 2-beta-N-acetylglucosaminyltransferase"/>
    <property type="match status" value="1"/>
</dbReference>
<reference evidence="18 19" key="1">
    <citation type="journal article" date="2024" name="Nat. Commun.">
        <title>Phylogenomics reveals the evolutionary origins of lichenization in chlorophyte algae.</title>
        <authorList>
            <person name="Puginier C."/>
            <person name="Libourel C."/>
            <person name="Otte J."/>
            <person name="Skaloud P."/>
            <person name="Haon M."/>
            <person name="Grisel S."/>
            <person name="Petersen M."/>
            <person name="Berrin J.G."/>
            <person name="Delaux P.M."/>
            <person name="Dal Grande F."/>
            <person name="Keller J."/>
        </authorList>
    </citation>
    <scope>NUCLEOTIDE SEQUENCE [LARGE SCALE GENOMIC DNA]</scope>
    <source>
        <strain evidence="18 19">SAG 2145</strain>
    </source>
</reference>
<evidence type="ECO:0000256" key="7">
    <source>
        <dbReference type="ARBA" id="ARBA00022723"/>
    </source>
</evidence>
<keyword evidence="17" id="KW-0175">Coiled coil</keyword>
<evidence type="ECO:0000256" key="17">
    <source>
        <dbReference type="SAM" id="Coils"/>
    </source>
</evidence>
<dbReference type="GO" id="GO:0003827">
    <property type="term" value="F:alpha-1,3-mannosylglycoprotein 2-beta-N-acetylglucosaminyltransferase activity"/>
    <property type="evidence" value="ECO:0007669"/>
    <property type="project" value="UniProtKB-UniRule"/>
</dbReference>
<evidence type="ECO:0000313" key="18">
    <source>
        <dbReference type="EMBL" id="KAK9844692.1"/>
    </source>
</evidence>
<dbReference type="AlphaFoldDB" id="A0AAW1SFA6"/>
<organism evidence="18 19">
    <name type="scientific">Apatococcus lobatus</name>
    <dbReference type="NCBI Taxonomy" id="904363"/>
    <lineage>
        <taxon>Eukaryota</taxon>
        <taxon>Viridiplantae</taxon>
        <taxon>Chlorophyta</taxon>
        <taxon>core chlorophytes</taxon>
        <taxon>Trebouxiophyceae</taxon>
        <taxon>Chlorellales</taxon>
        <taxon>Chlorellaceae</taxon>
        <taxon>Apatococcus</taxon>
    </lineage>
</organism>
<keyword evidence="6" id="KW-0812">Transmembrane</keyword>
<evidence type="ECO:0000256" key="15">
    <source>
        <dbReference type="ARBA" id="ARBA00049421"/>
    </source>
</evidence>
<comment type="pathway">
    <text evidence="2 16">Protein modification; protein glycosylation.</text>
</comment>
<keyword evidence="8 16" id="KW-0735">Signal-anchor</keyword>
<accession>A0AAW1SFA6</accession>
<dbReference type="GO" id="GO:0000139">
    <property type="term" value="C:Golgi membrane"/>
    <property type="evidence" value="ECO:0007669"/>
    <property type="project" value="UniProtKB-SubCell"/>
</dbReference>
<keyword evidence="5" id="KW-0808">Transferase</keyword>
<protein>
    <recommendedName>
        <fullName evidence="13 16">Alpha-1,3-mannosyl-glycoprotein 2-beta-N-acetylglucosaminyltransferase</fullName>
        <shortName evidence="16">GNT-I</shortName>
        <shortName evidence="16">GlcNAc-T I</shortName>
        <ecNumber evidence="13 16">2.4.1.101</ecNumber>
    </recommendedName>
    <alternativeName>
        <fullName evidence="14 16">N-glycosyl-oligosaccharide-glycoprotein N-acetylglucosaminyltransferase I</fullName>
    </alternativeName>
</protein>
<keyword evidence="4 16" id="KW-0328">Glycosyltransferase</keyword>
<evidence type="ECO:0000256" key="13">
    <source>
        <dbReference type="ARBA" id="ARBA00038949"/>
    </source>
</evidence>
<evidence type="ECO:0000256" key="6">
    <source>
        <dbReference type="ARBA" id="ARBA00022692"/>
    </source>
</evidence>
<dbReference type="Gene3D" id="3.90.550.10">
    <property type="entry name" value="Spore Coat Polysaccharide Biosynthesis Protein SpsA, Chain A"/>
    <property type="match status" value="1"/>
</dbReference>